<feature type="compositionally biased region" description="Polar residues" evidence="2">
    <location>
        <begin position="1212"/>
        <end position="1222"/>
    </location>
</feature>
<dbReference type="InterPro" id="IPR036426">
    <property type="entry name" value="Bulb-type_lectin_dom_sf"/>
</dbReference>
<feature type="region of interest" description="Disordered" evidence="2">
    <location>
        <begin position="2171"/>
        <end position="2196"/>
    </location>
</feature>
<dbReference type="CDD" id="cd00081">
    <property type="entry name" value="Hint"/>
    <property type="match status" value="1"/>
</dbReference>
<evidence type="ECO:0000256" key="1">
    <source>
        <dbReference type="ARBA" id="ARBA00022737"/>
    </source>
</evidence>
<dbReference type="RefSeq" id="WP_386429228.1">
    <property type="nucleotide sequence ID" value="NZ_JBHSBB010000010.1"/>
</dbReference>
<dbReference type="InterPro" id="IPR056823">
    <property type="entry name" value="TEN-like_YD-shell"/>
</dbReference>
<evidence type="ECO:0000256" key="2">
    <source>
        <dbReference type="SAM" id="MobiDB-lite"/>
    </source>
</evidence>
<dbReference type="NCBIfam" id="TIGR01443">
    <property type="entry name" value="intein_Cterm"/>
    <property type="match status" value="1"/>
</dbReference>
<gene>
    <name evidence="4" type="ORF">ACFO3J_12715</name>
</gene>
<proteinExistence type="predicted"/>
<dbReference type="EMBL" id="JBHSBB010000010">
    <property type="protein sequence ID" value="MFC4032341.1"/>
    <property type="molecule type" value="Genomic_DNA"/>
</dbReference>
<protein>
    <submittedName>
        <fullName evidence="4">Polymorphic toxin-type HINT domain-containing protein</fullName>
    </submittedName>
</protein>
<dbReference type="InterPro" id="IPR050708">
    <property type="entry name" value="T6SS_VgrG/RHS"/>
</dbReference>
<dbReference type="PANTHER" id="PTHR32305:SF17">
    <property type="entry name" value="TRNA NUCLEASE WAPA"/>
    <property type="match status" value="1"/>
</dbReference>
<feature type="region of interest" description="Disordered" evidence="2">
    <location>
        <begin position="1"/>
        <end position="37"/>
    </location>
</feature>
<dbReference type="InterPro" id="IPR003587">
    <property type="entry name" value="Hint_dom_N"/>
</dbReference>
<dbReference type="PROSITE" id="PS50927">
    <property type="entry name" value="BULB_LECTIN"/>
    <property type="match status" value="1"/>
</dbReference>
<dbReference type="InterPro" id="IPR022385">
    <property type="entry name" value="Rhs_assc_core"/>
</dbReference>
<feature type="region of interest" description="Disordered" evidence="2">
    <location>
        <begin position="2020"/>
        <end position="2069"/>
    </location>
</feature>
<dbReference type="Pfam" id="PF07591">
    <property type="entry name" value="PT-HINT"/>
    <property type="match status" value="1"/>
</dbReference>
<feature type="region of interest" description="Disordered" evidence="2">
    <location>
        <begin position="1916"/>
        <end position="1936"/>
    </location>
</feature>
<dbReference type="Gene3D" id="2.170.16.10">
    <property type="entry name" value="Hedgehog/Intein (Hint) domain"/>
    <property type="match status" value="1"/>
</dbReference>
<feature type="compositionally biased region" description="Low complexity" evidence="2">
    <location>
        <begin position="1621"/>
        <end position="1631"/>
    </location>
</feature>
<feature type="region of interest" description="Disordered" evidence="2">
    <location>
        <begin position="898"/>
        <end position="917"/>
    </location>
</feature>
<reference evidence="5" key="1">
    <citation type="journal article" date="2019" name="Int. J. Syst. Evol. Microbiol.">
        <title>The Global Catalogue of Microorganisms (GCM) 10K type strain sequencing project: providing services to taxonomists for standard genome sequencing and annotation.</title>
        <authorList>
            <consortium name="The Broad Institute Genomics Platform"/>
            <consortium name="The Broad Institute Genome Sequencing Center for Infectious Disease"/>
            <person name="Wu L."/>
            <person name="Ma J."/>
        </authorList>
    </citation>
    <scope>NUCLEOTIDE SEQUENCE [LARGE SCALE GENOMIC DNA]</scope>
    <source>
        <strain evidence="5">CGMCC 4.7237</strain>
    </source>
</reference>
<dbReference type="Proteomes" id="UP001595765">
    <property type="component" value="Unassembled WGS sequence"/>
</dbReference>
<dbReference type="SUPFAM" id="SSF51110">
    <property type="entry name" value="alpha-D-mannose-specific plant lectins"/>
    <property type="match status" value="1"/>
</dbReference>
<feature type="compositionally biased region" description="Low complexity" evidence="2">
    <location>
        <begin position="1639"/>
        <end position="1652"/>
    </location>
</feature>
<dbReference type="SMART" id="SM00306">
    <property type="entry name" value="HintN"/>
    <property type="match status" value="1"/>
</dbReference>
<organism evidence="4 5">
    <name type="scientific">Streptomyces polygonati</name>
    <dbReference type="NCBI Taxonomy" id="1617087"/>
    <lineage>
        <taxon>Bacteria</taxon>
        <taxon>Bacillati</taxon>
        <taxon>Actinomycetota</taxon>
        <taxon>Actinomycetes</taxon>
        <taxon>Kitasatosporales</taxon>
        <taxon>Streptomycetaceae</taxon>
        <taxon>Streptomyces</taxon>
    </lineage>
</organism>
<feature type="compositionally biased region" description="Low complexity" evidence="2">
    <location>
        <begin position="1229"/>
        <end position="1239"/>
    </location>
</feature>
<dbReference type="Gene3D" id="2.180.10.10">
    <property type="entry name" value="RHS repeat-associated core"/>
    <property type="match status" value="1"/>
</dbReference>
<dbReference type="Gene3D" id="2.90.10.10">
    <property type="entry name" value="Bulb-type lectin domain"/>
    <property type="match status" value="1"/>
</dbReference>
<dbReference type="NCBIfam" id="TIGR01643">
    <property type="entry name" value="YD_repeat_2x"/>
    <property type="match status" value="2"/>
</dbReference>
<dbReference type="InterPro" id="IPR030934">
    <property type="entry name" value="Intein_C"/>
</dbReference>
<evidence type="ECO:0000313" key="4">
    <source>
        <dbReference type="EMBL" id="MFC4032341.1"/>
    </source>
</evidence>
<dbReference type="InterPro" id="IPR036844">
    <property type="entry name" value="Hint_dom_sf"/>
</dbReference>
<comment type="caution">
    <text evidence="4">The sequence shown here is derived from an EMBL/GenBank/DDBJ whole genome shotgun (WGS) entry which is preliminary data.</text>
</comment>
<feature type="region of interest" description="Disordered" evidence="2">
    <location>
        <begin position="1212"/>
        <end position="1239"/>
    </location>
</feature>
<accession>A0ABV8HQC9</accession>
<keyword evidence="5" id="KW-1185">Reference proteome</keyword>
<sequence>MTTDLPGSSMVSRTSSRLTTSGPVTAPQAAATTPAHAAGLPVTIGPAGSLDGKVLPPTAAVRAARTANTAAATPQAVHAAVASHAVAQRAGVDGLLVSLSRTDASGRAERVSVAVDYSQIKDAFGAGYGERLRLTAYPGCILTTPQVASCRTGTPVPASANDTAHQQLVGDVALPPTAAPADLPDAAGTAPASGKAAAASAVVVLAATPDASGSSGSFAATPLSSSAKWGASGSTGAFTYSYPIAVPPALGGAAPNLALTYNSQDADGRTSQTNNQGSWAGDGWTLWSGSVTRSYRTCADDGEASTDQEQCWAGDNASITLNGASHELVPVSAPDANGLVANWRFADDDGSTVQEVQHADNGVIFGTYWQVTDRTGTVFLFGADHLPAAQGGTGTDASTQSAWGAPVYGNDAGEPCHASTLDASYCTTGWQWNLDFTIDPHQNITVYNYAAETNYYGRGTAHTPKAYTRGGSLTSITYGQHVSDYTAGHNPAAKVNFALAPDGRCDPTGFTCAGATLSTANAGHWPDVPFDQNCGSASCSNYAPSFWTNDRLITISTQVWDSGLSTPGYRPVDTYALSNADFPDPGDGTTGVNNSATPKAMWLANIVHTGNDTGGGGAAVTENPVKFGGAFYANRVPGLIQPAVTPLTRRRMTVIVTQTGASIAVSYKNDSCSRTSPPSEDNDHTTCYPVRWTPTGYAAPILDWFNKYLVGEVDVSDNSTTKSPPQVTTYDYLQNGAAWHHDDDEIIAAKYRTWDQWRGYSQVTTHTGATPDPITESTTSYLQGMDGDLNADGTHKSVSVTPARGAAIVDRDAWSGDAYQTVTYDHDGGDPRSRVVTVPWISPATASHTRAGGLPEQDAYYTDTAATYTMTWISGSTWRTAGTFSTFDDATGLVKTDDDRGEIDSSDQPVTGGTTPEKCTRTTYATTPSGGATGLPAEVVDVTGGCGSAVDAAHTVSDVRTYYDHSATLGQVPAAGDATGVKALKNFLGTGGAAQWTALTDTVYDSYGRITSATDAMKRTSSTAYLPANSIALPTLITVTNPLGWQSSTTIDVARGIARSEFDPNNKVATQTSDGLGRLTQSWSAQHPKSANASTPNVQYTYNVSATGPSWVETQTLREALTYQPDYKIYDSLLQLREEQTTTADDTAGARLISATFYDSLGRTVAADASFFNAGAAPSSTFVLPVDAQVPSEMLTAYDGMGRVTTATQEYNSVPQSTTTTAYPAGNETDVTPPTGGTPTATITDARGQNTEVRQFHAATPAGAYDATHYAYDAAGRQTALTDSSANTWTRSYDQLGDAVRTTDPDTGTTLTAYDDDKEVAETTDALHAPSGGITTSYDDLGRVTNTYAIPAAGGTSVHLTQTDYDPSGALGQVADTISYDSAGRKWTQAVTGYTADYLPTGSTTTIPAGAVGNSAAIAYTTGATYTPVTRNPDTTSLPAAGPMAAENIGHSYDDNGLTLSVGGKDTYLAAMEYTHLGQPLRAHMGVTPTQIDETYNWEASTGRLLNDALDMQTGATPVDSTSYTYNPAGQTTSISDVQDAGGTAKTDTQCFTYDYLQRITQAWTDTGGTTTAPLPSIQGQGGCNHTTPTTANLGGPDPYWQAFGYDATGNRVTATDHSPTGGTSQDTTTTEAYPTTSGAAHPHAVTTATTTGNGGGKQTFSYDAVGNTTEIKQDSGNKVLASGATLASGASMVSDSVRLTMQTDGNLVMYSLKSGQALWASNTAGHPGAVATMGTDGNLTVHTATGTVLWSTGTSAAGSFAQLQDDGQLIVFNTSSVSQWKTPTFTASRAADDITFAYDDNGRLVTSTQPGTSGTATTTYHYDAAGTLLARTDVDTGTSTTTLFLGDDQLTLDSTGTPTADTRYYDIDGAPTAVRTATTGSSATPLHFEASDPNGTATTDITADNTTVTRRAYTPFGQDRTTGGNPATWPGDQGYVGGTPDPTTGLTNLGAREYDPTLGRFLSVDPQLDITDTQSLNGYAYADNTPIDGSDPTGLGLECGAGTGDDSSCGTAVTHADGSTCHSQCDGDPRQGLVEDPNNNNSDNGSDSGSSTNTGSSHKHSGGGSSLVPGFVRHAVQATVNGAGRVGKTAYHLSGASDVVGCLTGPTVGGCAAAGFTVLAVVGTGGEAELEIVAAREADTIAEKTAAEDAAKILCKNSFAPDTPVLLGNGKTKPISKIQQGDKVESADPETGRNAGSRTVTATIVNHDNNLTDVMVKTTSGHLSILHTTTEHPFWDDTTHTWVPAAHLTPGHALETASNTHVYVKAVHTIPGAANRYNLTVNQLHTYYVLAGDTPVLVHNSNGLCGVTSAIHDDPYLVKAAEAAGKNQRIQKEMDELVVQFRGGNTNPGLGNKSLAGTDISYLRGRNGGRVFFRNTDSGMQIVGKADKSNESKVISRLMDMYGN</sequence>
<keyword evidence="1" id="KW-0677">Repeat</keyword>
<name>A0ABV8HQC9_9ACTN</name>
<dbReference type="PANTHER" id="PTHR32305">
    <property type="match status" value="1"/>
</dbReference>
<dbReference type="Pfam" id="PF25023">
    <property type="entry name" value="TEN_YD-shell"/>
    <property type="match status" value="1"/>
</dbReference>
<feature type="compositionally biased region" description="Low complexity" evidence="2">
    <location>
        <begin position="2039"/>
        <end position="2057"/>
    </location>
</feature>
<dbReference type="InterPro" id="IPR006530">
    <property type="entry name" value="YD"/>
</dbReference>
<dbReference type="InterPro" id="IPR001480">
    <property type="entry name" value="Bulb-type_lectin_dom"/>
</dbReference>
<feature type="compositionally biased region" description="Low complexity" evidence="2">
    <location>
        <begin position="23"/>
        <end position="37"/>
    </location>
</feature>
<dbReference type="SMART" id="SM00108">
    <property type="entry name" value="B_lectin"/>
    <property type="match status" value="1"/>
</dbReference>
<evidence type="ECO:0000259" key="3">
    <source>
        <dbReference type="PROSITE" id="PS50927"/>
    </source>
</evidence>
<evidence type="ECO:0000313" key="5">
    <source>
        <dbReference type="Proteomes" id="UP001595765"/>
    </source>
</evidence>
<dbReference type="NCBIfam" id="TIGR03696">
    <property type="entry name" value="Rhs_assc_core"/>
    <property type="match status" value="1"/>
</dbReference>
<dbReference type="SUPFAM" id="SSF51294">
    <property type="entry name" value="Hedgehog/intein (Hint) domain"/>
    <property type="match status" value="1"/>
</dbReference>
<feature type="domain" description="Bulb-type lectin" evidence="3">
    <location>
        <begin position="1678"/>
        <end position="1785"/>
    </location>
</feature>
<feature type="region of interest" description="Disordered" evidence="2">
    <location>
        <begin position="1611"/>
        <end position="1657"/>
    </location>
</feature>
<feature type="region of interest" description="Disordered" evidence="2">
    <location>
        <begin position="1877"/>
        <end position="1899"/>
    </location>
</feature>
<feature type="compositionally biased region" description="Polar residues" evidence="2">
    <location>
        <begin position="1"/>
        <end position="22"/>
    </location>
</feature>